<feature type="region of interest" description="Disordered" evidence="7">
    <location>
        <begin position="271"/>
        <end position="366"/>
    </location>
</feature>
<feature type="compositionally biased region" description="Polar residues" evidence="7">
    <location>
        <begin position="683"/>
        <end position="699"/>
    </location>
</feature>
<dbReference type="PANTHER" id="PTHR12547">
    <property type="entry name" value="CCCH ZINC FINGER/TIS11-RELATED"/>
    <property type="match status" value="1"/>
</dbReference>
<feature type="compositionally biased region" description="Acidic residues" evidence="7">
    <location>
        <begin position="772"/>
        <end position="786"/>
    </location>
</feature>
<name>A0A7J6LWM9_PEROL</name>
<feature type="zinc finger region" description="C3H1-type" evidence="5">
    <location>
        <begin position="605"/>
        <end position="632"/>
    </location>
</feature>
<feature type="compositionally biased region" description="Gly residues" evidence="7">
    <location>
        <begin position="297"/>
        <end position="310"/>
    </location>
</feature>
<feature type="region of interest" description="Disordered" evidence="7">
    <location>
        <begin position="671"/>
        <end position="713"/>
    </location>
</feature>
<feature type="compositionally biased region" description="Polar residues" evidence="7">
    <location>
        <begin position="332"/>
        <end position="343"/>
    </location>
</feature>
<feature type="domain" description="C3H1-type" evidence="8">
    <location>
        <begin position="605"/>
        <end position="632"/>
    </location>
</feature>
<feature type="region of interest" description="Disordered" evidence="7">
    <location>
        <begin position="19"/>
        <end position="41"/>
    </location>
</feature>
<evidence type="ECO:0000259" key="8">
    <source>
        <dbReference type="PROSITE" id="PS50103"/>
    </source>
</evidence>
<dbReference type="PROSITE" id="PS50103">
    <property type="entry name" value="ZF_C3H1"/>
    <property type="match status" value="2"/>
</dbReference>
<evidence type="ECO:0000313" key="10">
    <source>
        <dbReference type="Proteomes" id="UP000572268"/>
    </source>
</evidence>
<organism evidence="9 10">
    <name type="scientific">Perkinsus olseni</name>
    <name type="common">Perkinsus atlanticus</name>
    <dbReference type="NCBI Taxonomy" id="32597"/>
    <lineage>
        <taxon>Eukaryota</taxon>
        <taxon>Sar</taxon>
        <taxon>Alveolata</taxon>
        <taxon>Perkinsozoa</taxon>
        <taxon>Perkinsea</taxon>
        <taxon>Perkinsida</taxon>
        <taxon>Perkinsidae</taxon>
        <taxon>Perkinsus</taxon>
    </lineage>
</organism>
<evidence type="ECO:0000313" key="9">
    <source>
        <dbReference type="EMBL" id="KAF4663667.1"/>
    </source>
</evidence>
<evidence type="ECO:0000256" key="5">
    <source>
        <dbReference type="PROSITE-ProRule" id="PRU00723"/>
    </source>
</evidence>
<feature type="compositionally biased region" description="Low complexity" evidence="7">
    <location>
        <begin position="344"/>
        <end position="366"/>
    </location>
</feature>
<dbReference type="InterPro" id="IPR045877">
    <property type="entry name" value="ZFP36-like"/>
</dbReference>
<dbReference type="Pfam" id="PF00642">
    <property type="entry name" value="zf-CCCH"/>
    <property type="match status" value="1"/>
</dbReference>
<feature type="compositionally biased region" description="Low complexity" evidence="7">
    <location>
        <begin position="321"/>
        <end position="331"/>
    </location>
</feature>
<accession>A0A7J6LWM9</accession>
<evidence type="ECO:0000256" key="2">
    <source>
        <dbReference type="ARBA" id="ARBA00022737"/>
    </source>
</evidence>
<evidence type="ECO:0000256" key="4">
    <source>
        <dbReference type="ARBA" id="ARBA00022833"/>
    </source>
</evidence>
<dbReference type="Proteomes" id="UP000572268">
    <property type="component" value="Unassembled WGS sequence"/>
</dbReference>
<keyword evidence="2" id="KW-0677">Repeat</keyword>
<feature type="compositionally biased region" description="Gly residues" evidence="7">
    <location>
        <begin position="72"/>
        <end position="81"/>
    </location>
</feature>
<keyword evidence="1 5" id="KW-0479">Metal-binding</keyword>
<dbReference type="GO" id="GO:0008270">
    <property type="term" value="F:zinc ion binding"/>
    <property type="evidence" value="ECO:0007669"/>
    <property type="project" value="UniProtKB-KW"/>
</dbReference>
<sequence>MDSTEQRRLDDEEELLRHFSLTPAGQSLGSAEEPEVAAASSLDDLLSTHTLQKLPTATTSSHKAFETANVPEGGGGGGGGQRLPCPKAPNPDHQTILEAVWPMVMDGVEKKMVLMEQALIKRHNVKMMNEMQEVVRQIMTAKTRNEEILLAYNTRLGEITRALTDLAEKQSSSKEVDDVKRQINQLRQLLNIRCGQTTEQVAQLKQSVIITLQRERTEMQQRISQLLRNDLTMVIHQCDRRMKEGHAQTLALKKVLRQLCSIIDGGEALVTELPDDEGPSPALEASKILNGNPRLTSGGGGGGGGGGGNASGLTAAGFPRQQPQQQTQQQTISPSVQGFNRPQASATTPATPTSNNNTTPIATNAASGSAAQQAALTKRIAELIKRQSGNVSSQSAIAQLLAHLPQQQQQQLQQLLQQQQQKSYGAGTTTQQQSVMRAMNATAAAAQQRQQQQQQQQQRSFGQAVLSQTSAASPSVGLCPFISTFGWCKFGDNCQFIHVTNNREPLRHLPPAMVAQLQQQHSAQVLSGQITSSAELMQAIANTGVAKQAQQSQPGATSSTSQSTFQADTTASVSSSSSSSSSATQQDLIAAQIAHQQEGVSMGPKAKTIPCKFNSAGKCAYGSRCAYNHGGELPVGAATVTGGRPANQPTAAAVLAAMAKETRVQQNASLLSIPQQQQQQQQAGRQSAGPVSTSVNRSSSEGRRPVGLSSKEGRSLVGSDVVTAAWLKDHLPELDFARNGQPPAPSGGDTEVVTATAAAAPPTSPPPPEAPKEEDGEVEQQEEEQHESEPNGESSNTVDFGEVVVEEPVNTKNEDGGIESAGPPPGLGFAPKTESG</sequence>
<comment type="caution">
    <text evidence="9">The sequence shown here is derived from an EMBL/GenBank/DDBJ whole genome shotgun (WGS) entry which is preliminary data.</text>
</comment>
<feature type="coiled-coil region" evidence="6">
    <location>
        <begin position="169"/>
        <end position="229"/>
    </location>
</feature>
<evidence type="ECO:0000256" key="6">
    <source>
        <dbReference type="SAM" id="Coils"/>
    </source>
</evidence>
<gene>
    <name evidence="9" type="ORF">FOL46_004637</name>
</gene>
<dbReference type="Gene3D" id="4.10.1000.10">
    <property type="entry name" value="Zinc finger, CCCH-type"/>
    <property type="match status" value="1"/>
</dbReference>
<reference evidence="9 10" key="1">
    <citation type="submission" date="2020-04" db="EMBL/GenBank/DDBJ databases">
        <title>Perkinsus olseni comparative genomics.</title>
        <authorList>
            <person name="Bogema D.R."/>
        </authorList>
    </citation>
    <scope>NUCLEOTIDE SEQUENCE [LARGE SCALE GENOMIC DNA]</scope>
    <source>
        <strain evidence="9">ATCC PRA-31</strain>
    </source>
</reference>
<dbReference type="PANTHER" id="PTHR12547:SF18">
    <property type="entry name" value="PROTEIN TIS11"/>
    <property type="match status" value="1"/>
</dbReference>
<dbReference type="SMART" id="SM00356">
    <property type="entry name" value="ZnF_C3H1"/>
    <property type="match status" value="2"/>
</dbReference>
<dbReference type="GO" id="GO:0003729">
    <property type="term" value="F:mRNA binding"/>
    <property type="evidence" value="ECO:0007669"/>
    <property type="project" value="InterPro"/>
</dbReference>
<feature type="region of interest" description="Disordered" evidence="7">
    <location>
        <begin position="756"/>
        <end position="836"/>
    </location>
</feature>
<feature type="zinc finger region" description="C3H1-type" evidence="5">
    <location>
        <begin position="473"/>
        <end position="501"/>
    </location>
</feature>
<evidence type="ECO:0000256" key="3">
    <source>
        <dbReference type="ARBA" id="ARBA00022771"/>
    </source>
</evidence>
<dbReference type="EMBL" id="JABANN010000282">
    <property type="protein sequence ID" value="KAF4663667.1"/>
    <property type="molecule type" value="Genomic_DNA"/>
</dbReference>
<keyword evidence="6" id="KW-0175">Coiled coil</keyword>
<protein>
    <recommendedName>
        <fullName evidence="8">C3H1-type domain-containing protein</fullName>
    </recommendedName>
</protein>
<keyword evidence="4 5" id="KW-0862">Zinc</keyword>
<dbReference type="SUPFAM" id="SSF90229">
    <property type="entry name" value="CCCH zinc finger"/>
    <property type="match status" value="1"/>
</dbReference>
<feature type="region of interest" description="Disordered" evidence="7">
    <location>
        <begin position="550"/>
        <end position="581"/>
    </location>
</feature>
<feature type="domain" description="C3H1-type" evidence="8">
    <location>
        <begin position="473"/>
        <end position="501"/>
    </location>
</feature>
<keyword evidence="3 5" id="KW-0863">Zinc-finger</keyword>
<evidence type="ECO:0000256" key="7">
    <source>
        <dbReference type="SAM" id="MobiDB-lite"/>
    </source>
</evidence>
<dbReference type="AlphaFoldDB" id="A0A7J6LWM9"/>
<dbReference type="InterPro" id="IPR000571">
    <property type="entry name" value="Znf_CCCH"/>
</dbReference>
<feature type="compositionally biased region" description="Low complexity" evidence="7">
    <location>
        <begin position="556"/>
        <end position="581"/>
    </location>
</feature>
<feature type="region of interest" description="Disordered" evidence="7">
    <location>
        <begin position="54"/>
        <end position="91"/>
    </location>
</feature>
<proteinExistence type="predicted"/>
<dbReference type="InterPro" id="IPR036855">
    <property type="entry name" value="Znf_CCCH_sf"/>
</dbReference>
<evidence type="ECO:0000256" key="1">
    <source>
        <dbReference type="ARBA" id="ARBA00022723"/>
    </source>
</evidence>